<proteinExistence type="predicted"/>
<feature type="non-terminal residue" evidence="6">
    <location>
        <position position="151"/>
    </location>
</feature>
<evidence type="ECO:0000256" key="3">
    <source>
        <dbReference type="ARBA" id="ARBA00022989"/>
    </source>
</evidence>
<dbReference type="Proteomes" id="UP000288716">
    <property type="component" value="Unassembled WGS sequence"/>
</dbReference>
<dbReference type="GO" id="GO:0016020">
    <property type="term" value="C:membrane"/>
    <property type="evidence" value="ECO:0007669"/>
    <property type="project" value="UniProtKB-SubCell"/>
</dbReference>
<comment type="caution">
    <text evidence="6">The sequence shown here is derived from an EMBL/GenBank/DDBJ whole genome shotgun (WGS) entry which is preliminary data.</text>
</comment>
<organism evidence="6 7">
    <name type="scientific">Leptotrombidium deliense</name>
    <dbReference type="NCBI Taxonomy" id="299467"/>
    <lineage>
        <taxon>Eukaryota</taxon>
        <taxon>Metazoa</taxon>
        <taxon>Ecdysozoa</taxon>
        <taxon>Arthropoda</taxon>
        <taxon>Chelicerata</taxon>
        <taxon>Arachnida</taxon>
        <taxon>Acari</taxon>
        <taxon>Acariformes</taxon>
        <taxon>Trombidiformes</taxon>
        <taxon>Prostigmata</taxon>
        <taxon>Anystina</taxon>
        <taxon>Parasitengona</taxon>
        <taxon>Trombiculoidea</taxon>
        <taxon>Trombiculidae</taxon>
        <taxon>Leptotrombidium</taxon>
    </lineage>
</organism>
<evidence type="ECO:0000256" key="4">
    <source>
        <dbReference type="ARBA" id="ARBA00023136"/>
    </source>
</evidence>
<dbReference type="InterPro" id="IPR028082">
    <property type="entry name" value="Peripla_BP_I"/>
</dbReference>
<reference evidence="6 7" key="1">
    <citation type="journal article" date="2018" name="Gigascience">
        <title>Genomes of trombidid mites reveal novel predicted allergens and laterally-transferred genes associated with secondary metabolism.</title>
        <authorList>
            <person name="Dong X."/>
            <person name="Chaisiri K."/>
            <person name="Xia D."/>
            <person name="Armstrong S.D."/>
            <person name="Fang Y."/>
            <person name="Donnelly M.J."/>
            <person name="Kadowaki T."/>
            <person name="McGarry J.W."/>
            <person name="Darby A.C."/>
            <person name="Makepeace B.L."/>
        </authorList>
    </citation>
    <scope>NUCLEOTIDE SEQUENCE [LARGE SCALE GENOMIC DNA]</scope>
    <source>
        <strain evidence="6">UoL-UT</strain>
    </source>
</reference>
<protein>
    <submittedName>
        <fullName evidence="6">Glutamate receptor 1-like protein</fullName>
    </submittedName>
</protein>
<feature type="domain" description="Receptor ligand binding region" evidence="5">
    <location>
        <begin position="6"/>
        <end position="149"/>
    </location>
</feature>
<sequence>MGPSYETIVSYSNTFVMPFIHTGFSQTSNVRPANFSISMKPRYLPAIIDVIRFYEWKGIIYLYDSDDGLMKLQHIFSLINDNHTLELRAVKRIVDANDAHEFLRSLEIADPESRKYVILDSDAHTAKAIIVNHVRDIYMGRRNFHFLLTSL</sequence>
<accession>A0A443SCU5</accession>
<evidence type="ECO:0000313" key="6">
    <source>
        <dbReference type="EMBL" id="RWS25327.1"/>
    </source>
</evidence>
<keyword evidence="3" id="KW-1133">Transmembrane helix</keyword>
<dbReference type="InterPro" id="IPR001828">
    <property type="entry name" value="ANF_lig-bd_rcpt"/>
</dbReference>
<keyword evidence="2" id="KW-0812">Transmembrane</keyword>
<evidence type="ECO:0000313" key="7">
    <source>
        <dbReference type="Proteomes" id="UP000288716"/>
    </source>
</evidence>
<dbReference type="STRING" id="299467.A0A443SCU5"/>
<name>A0A443SCU5_9ACAR</name>
<dbReference type="OrthoDB" id="5984008at2759"/>
<dbReference type="AlphaFoldDB" id="A0A443SCU5"/>
<keyword evidence="7" id="KW-1185">Reference proteome</keyword>
<dbReference type="Pfam" id="PF01094">
    <property type="entry name" value="ANF_receptor"/>
    <property type="match status" value="1"/>
</dbReference>
<keyword evidence="4" id="KW-0472">Membrane</keyword>
<keyword evidence="6" id="KW-0675">Receptor</keyword>
<evidence type="ECO:0000256" key="1">
    <source>
        <dbReference type="ARBA" id="ARBA00004370"/>
    </source>
</evidence>
<dbReference type="SUPFAM" id="SSF53822">
    <property type="entry name" value="Periplasmic binding protein-like I"/>
    <property type="match status" value="1"/>
</dbReference>
<dbReference type="EMBL" id="NCKV01003828">
    <property type="protein sequence ID" value="RWS25327.1"/>
    <property type="molecule type" value="Genomic_DNA"/>
</dbReference>
<comment type="subcellular location">
    <subcellularLocation>
        <location evidence="1">Membrane</location>
    </subcellularLocation>
</comment>
<evidence type="ECO:0000256" key="2">
    <source>
        <dbReference type="ARBA" id="ARBA00022692"/>
    </source>
</evidence>
<dbReference type="VEuPathDB" id="VectorBase:LDEU006713"/>
<dbReference type="Gene3D" id="3.40.50.2300">
    <property type="match status" value="2"/>
</dbReference>
<evidence type="ECO:0000259" key="5">
    <source>
        <dbReference type="Pfam" id="PF01094"/>
    </source>
</evidence>
<gene>
    <name evidence="6" type="ORF">B4U80_03621</name>
</gene>